<dbReference type="PANTHER" id="PTHR11309">
    <property type="entry name" value="FRIZZLED"/>
    <property type="match status" value="1"/>
</dbReference>
<feature type="transmembrane region" description="Helical" evidence="10">
    <location>
        <begin position="391"/>
        <end position="414"/>
    </location>
</feature>
<evidence type="ECO:0000256" key="7">
    <source>
        <dbReference type="ARBA" id="ARBA00023157"/>
    </source>
</evidence>
<feature type="transmembrane region" description="Helical" evidence="10">
    <location>
        <begin position="6"/>
        <end position="26"/>
    </location>
</feature>
<sequence>MRYGFINLISYFTLFFIFNIFINVLGKRCEQITIPLCRGIGYNFTSYPNSYKHETQLEAALELNQFYPLVEVNCYKHLKFFLCSMYTPICQENYEKSIMPCREVCLEAKKNCAPLMRQYGFNWPTSLSCSVLPKMSDQGRTGEICAAPPDTPDIIEKDSKMDKYDKNTAKKNQPTLVYPVIGIDVIENVNQKKCECSCQSPFVFTESSEQRIQNVSNCAYSCFGQLPTQKSKDFINTWMIIWAGICFFLSIFTILTFLIETNRFQYPERPIFFFAFCQLMLSLGFLIRIYYGHQNIACSGDLIKIGNHTISSCLLVFILTYYFSMAVFTWWIILSLTWVLASGSKWSNEAIAAYAPFYHLFAWFLPAVQTFLVIILNGIEGDPISDLLYAPFYHLFAWFLPAVQTFLVIILNGIEGDPISGLCFVSNTSHFQRSFVLGPLIVYFSVGVFFLCIGFLNLWHIRSVVKKRQIGSQIVYFSVGVFFLCIGFLNLWHIRSVVKKRQIGSQNANKITQLMSKIGIFSVLYTVPALFYILVLFYEQYYRPLWEQSKLCSCANQVNENENAMYAFSLIKIAAMLFIGWTSGVWVINVKTFNSWKYVICCATSKHLKNVPYINHHNNFGYNTVPCQRNRFCNPPSPQYHQTEIRYAKTNEAMSPQTYGTLRSYNHMKMPMIPDKV</sequence>
<dbReference type="InterPro" id="IPR036790">
    <property type="entry name" value="Frizzled_dom_sf"/>
</dbReference>
<evidence type="ECO:0000313" key="14">
    <source>
        <dbReference type="WBParaSite" id="SPAL_0001085000.1"/>
    </source>
</evidence>
<feature type="transmembrane region" description="Helical" evidence="10">
    <location>
        <begin position="435"/>
        <end position="461"/>
    </location>
</feature>
<feature type="transmembrane region" description="Helical" evidence="10">
    <location>
        <begin position="271"/>
        <end position="290"/>
    </location>
</feature>
<keyword evidence="8" id="KW-0675">Receptor</keyword>
<keyword evidence="6 10" id="KW-0472">Membrane</keyword>
<evidence type="ECO:0000313" key="13">
    <source>
        <dbReference type="Proteomes" id="UP000046392"/>
    </source>
</evidence>
<dbReference type="PROSITE" id="PS50261">
    <property type="entry name" value="G_PROTEIN_RECEP_F2_4"/>
    <property type="match status" value="1"/>
</dbReference>
<dbReference type="SUPFAM" id="SSF63501">
    <property type="entry name" value="Frizzled cysteine-rich domain"/>
    <property type="match status" value="1"/>
</dbReference>
<evidence type="ECO:0000256" key="8">
    <source>
        <dbReference type="ARBA" id="ARBA00023170"/>
    </source>
</evidence>
<keyword evidence="13" id="KW-1185">Reference proteome</keyword>
<organism evidence="13 14">
    <name type="scientific">Strongyloides papillosus</name>
    <name type="common">Intestinal threadworm</name>
    <dbReference type="NCBI Taxonomy" id="174720"/>
    <lineage>
        <taxon>Eukaryota</taxon>
        <taxon>Metazoa</taxon>
        <taxon>Ecdysozoa</taxon>
        <taxon>Nematoda</taxon>
        <taxon>Chromadorea</taxon>
        <taxon>Rhabditida</taxon>
        <taxon>Tylenchina</taxon>
        <taxon>Panagrolaimomorpha</taxon>
        <taxon>Strongyloidoidea</taxon>
        <taxon>Strongyloididae</taxon>
        <taxon>Strongyloides</taxon>
    </lineage>
</organism>
<keyword evidence="4 10" id="KW-0812">Transmembrane</keyword>
<dbReference type="InterPro" id="IPR000539">
    <property type="entry name" value="Frizzled/Smoothened_7TM"/>
</dbReference>
<dbReference type="WBParaSite" id="SPAL_0001085000.1">
    <property type="protein sequence ID" value="SPAL_0001085000.1"/>
    <property type="gene ID" value="SPAL_0001085000"/>
</dbReference>
<dbReference type="Proteomes" id="UP000046392">
    <property type="component" value="Unplaced"/>
</dbReference>
<feature type="transmembrane region" description="Helical" evidence="10">
    <location>
        <begin position="358"/>
        <end position="379"/>
    </location>
</feature>
<evidence type="ECO:0000256" key="5">
    <source>
        <dbReference type="ARBA" id="ARBA00022989"/>
    </source>
</evidence>
<feature type="transmembrane region" description="Helical" evidence="10">
    <location>
        <begin position="566"/>
        <end position="588"/>
    </location>
</feature>
<dbReference type="GO" id="GO:0005886">
    <property type="term" value="C:plasma membrane"/>
    <property type="evidence" value="ECO:0007669"/>
    <property type="project" value="TreeGrafter"/>
</dbReference>
<comment type="subcellular location">
    <subcellularLocation>
        <location evidence="1">Membrane</location>
        <topology evidence="1">Multi-pass membrane protein</topology>
    </subcellularLocation>
</comment>
<comment type="similarity">
    <text evidence="2">Belongs to the G-protein coupled receptor Fz/Smo family.</text>
</comment>
<protein>
    <submittedName>
        <fullName evidence="14">Frizzled-8</fullName>
    </submittedName>
</protein>
<dbReference type="AlphaFoldDB" id="A0A0N5BYJ6"/>
<feature type="transmembrane region" description="Helical" evidence="10">
    <location>
        <begin position="239"/>
        <end position="259"/>
    </location>
</feature>
<feature type="disulfide bond" evidence="9">
    <location>
        <begin position="37"/>
        <end position="83"/>
    </location>
</feature>
<proteinExistence type="inferred from homology"/>
<feature type="transmembrane region" description="Helical" evidence="10">
    <location>
        <begin position="302"/>
        <end position="322"/>
    </location>
</feature>
<evidence type="ECO:0000259" key="11">
    <source>
        <dbReference type="PROSITE" id="PS50038"/>
    </source>
</evidence>
<dbReference type="SMART" id="SM00063">
    <property type="entry name" value="FRI"/>
    <property type="match status" value="1"/>
</dbReference>
<feature type="transmembrane region" description="Helical" evidence="10">
    <location>
        <begin position="473"/>
        <end position="493"/>
    </location>
</feature>
<feature type="domain" description="FZ" evidence="11">
    <location>
        <begin position="28"/>
        <end position="148"/>
    </location>
</feature>
<dbReference type="PROSITE" id="PS50038">
    <property type="entry name" value="FZ"/>
    <property type="match status" value="1"/>
</dbReference>
<evidence type="ECO:0000256" key="10">
    <source>
        <dbReference type="SAM" id="Phobius"/>
    </source>
</evidence>
<dbReference type="InterPro" id="IPR020067">
    <property type="entry name" value="Frizzled_dom"/>
</dbReference>
<dbReference type="Pfam" id="PF01392">
    <property type="entry name" value="Fz"/>
    <property type="match status" value="1"/>
</dbReference>
<dbReference type="PANTHER" id="PTHR11309:SF126">
    <property type="entry name" value="FRIZZLED-2"/>
    <property type="match status" value="1"/>
</dbReference>
<evidence type="ECO:0000256" key="2">
    <source>
        <dbReference type="ARBA" id="ARBA00008077"/>
    </source>
</evidence>
<dbReference type="GO" id="GO:0060070">
    <property type="term" value="P:canonical Wnt signaling pathway"/>
    <property type="evidence" value="ECO:0007669"/>
    <property type="project" value="TreeGrafter"/>
</dbReference>
<evidence type="ECO:0000256" key="4">
    <source>
        <dbReference type="ARBA" id="ARBA00022692"/>
    </source>
</evidence>
<dbReference type="GO" id="GO:0035567">
    <property type="term" value="P:non-canonical Wnt signaling pathway"/>
    <property type="evidence" value="ECO:0007669"/>
    <property type="project" value="TreeGrafter"/>
</dbReference>
<dbReference type="Gene3D" id="1.20.1070.10">
    <property type="entry name" value="Rhodopsin 7-helix transmembrane proteins"/>
    <property type="match status" value="3"/>
</dbReference>
<dbReference type="GO" id="GO:0042813">
    <property type="term" value="F:Wnt receptor activity"/>
    <property type="evidence" value="ECO:0007669"/>
    <property type="project" value="TreeGrafter"/>
</dbReference>
<feature type="disulfide bond" evidence="9">
    <location>
        <begin position="29"/>
        <end position="90"/>
    </location>
</feature>
<evidence type="ECO:0000259" key="12">
    <source>
        <dbReference type="PROSITE" id="PS50261"/>
    </source>
</evidence>
<dbReference type="STRING" id="174720.A0A0N5BYJ6"/>
<feature type="transmembrane region" description="Helical" evidence="10">
    <location>
        <begin position="514"/>
        <end position="538"/>
    </location>
</feature>
<feature type="transmembrane region" description="Helical" evidence="10">
    <location>
        <begin position="328"/>
        <end position="346"/>
    </location>
</feature>
<dbReference type="GO" id="GO:0017147">
    <property type="term" value="F:Wnt-protein binding"/>
    <property type="evidence" value="ECO:0007669"/>
    <property type="project" value="TreeGrafter"/>
</dbReference>
<dbReference type="InterPro" id="IPR017981">
    <property type="entry name" value="GPCR_2-like_7TM"/>
</dbReference>
<evidence type="ECO:0000256" key="9">
    <source>
        <dbReference type="PROSITE-ProRule" id="PRU00090"/>
    </source>
</evidence>
<evidence type="ECO:0000256" key="3">
    <source>
        <dbReference type="ARBA" id="ARBA00022473"/>
    </source>
</evidence>
<keyword evidence="5 10" id="KW-1133">Transmembrane helix</keyword>
<feature type="domain" description="G-protein coupled receptors family 2 profile 2" evidence="12">
    <location>
        <begin position="235"/>
        <end position="595"/>
    </location>
</feature>
<dbReference type="Gene3D" id="1.10.2000.10">
    <property type="entry name" value="Frizzled cysteine-rich domain"/>
    <property type="match status" value="1"/>
</dbReference>
<keyword evidence="3" id="KW-0217">Developmental protein</keyword>
<dbReference type="PRINTS" id="PR00489">
    <property type="entry name" value="FRIZZLED"/>
</dbReference>
<evidence type="ECO:0000256" key="6">
    <source>
        <dbReference type="ARBA" id="ARBA00023136"/>
    </source>
</evidence>
<feature type="disulfide bond" evidence="9">
    <location>
        <begin position="74"/>
        <end position="112"/>
    </location>
</feature>
<reference evidence="14" key="1">
    <citation type="submission" date="2017-02" db="UniProtKB">
        <authorList>
            <consortium name="WormBaseParasite"/>
        </authorList>
    </citation>
    <scope>IDENTIFICATION</scope>
</reference>
<keyword evidence="7 9" id="KW-1015">Disulfide bond</keyword>
<comment type="caution">
    <text evidence="9">Lacks conserved residue(s) required for the propagation of feature annotation.</text>
</comment>
<accession>A0A0N5BYJ6</accession>
<evidence type="ECO:0000256" key="1">
    <source>
        <dbReference type="ARBA" id="ARBA00004141"/>
    </source>
</evidence>
<feature type="disulfide bond" evidence="9">
    <location>
        <begin position="105"/>
        <end position="129"/>
    </location>
</feature>
<dbReference type="SMART" id="SM01330">
    <property type="entry name" value="Frizzled"/>
    <property type="match status" value="1"/>
</dbReference>
<name>A0A0N5BYJ6_STREA</name>
<dbReference type="Pfam" id="PF01534">
    <property type="entry name" value="Frizzled"/>
    <property type="match status" value="3"/>
</dbReference>
<dbReference type="InterPro" id="IPR015526">
    <property type="entry name" value="Frizzled/SFRP"/>
</dbReference>